<name>A0A850PAH2_9PROT</name>
<dbReference type="Pfam" id="PF13704">
    <property type="entry name" value="Glyco_tranf_2_4"/>
    <property type="match status" value="1"/>
</dbReference>
<dbReference type="RefSeq" id="WP_176612682.1">
    <property type="nucleotide sequence ID" value="NZ_JABXXR010000014.1"/>
</dbReference>
<dbReference type="AlphaFoldDB" id="A0A850PAH2"/>
<reference evidence="1 2" key="1">
    <citation type="submission" date="2020-06" db="EMBL/GenBank/DDBJ databases">
        <title>Description of novel acetic acid bacteria.</title>
        <authorList>
            <person name="Sombolestani A."/>
        </authorList>
    </citation>
    <scope>NUCLEOTIDE SEQUENCE [LARGE SCALE GENOMIC DNA]</scope>
    <source>
        <strain evidence="1 2">LMG 27010</strain>
    </source>
</reference>
<keyword evidence="1" id="KW-0808">Transferase</keyword>
<organism evidence="1 2">
    <name type="scientific">Ameyamaea chiangmaiensis</name>
    <dbReference type="NCBI Taxonomy" id="442969"/>
    <lineage>
        <taxon>Bacteria</taxon>
        <taxon>Pseudomonadati</taxon>
        <taxon>Pseudomonadota</taxon>
        <taxon>Alphaproteobacteria</taxon>
        <taxon>Acetobacterales</taxon>
        <taxon>Acetobacteraceae</taxon>
        <taxon>Ameyamaea</taxon>
    </lineage>
</organism>
<dbReference type="EMBL" id="JABXXR010000014">
    <property type="protein sequence ID" value="NVN39699.1"/>
    <property type="molecule type" value="Genomic_DNA"/>
</dbReference>
<protein>
    <submittedName>
        <fullName evidence="1">Glycosyltransferase family 2 protein</fullName>
    </submittedName>
</protein>
<keyword evidence="2" id="KW-1185">Reference proteome</keyword>
<dbReference type="GO" id="GO:0016740">
    <property type="term" value="F:transferase activity"/>
    <property type="evidence" value="ECO:0007669"/>
    <property type="project" value="UniProtKB-KW"/>
</dbReference>
<comment type="caution">
    <text evidence="1">The sequence shown here is derived from an EMBL/GenBank/DDBJ whole genome shotgun (WGS) entry which is preliminary data.</text>
</comment>
<dbReference type="Proteomes" id="UP000585665">
    <property type="component" value="Unassembled WGS sequence"/>
</dbReference>
<proteinExistence type="predicted"/>
<evidence type="ECO:0000313" key="1">
    <source>
        <dbReference type="EMBL" id="NVN39699.1"/>
    </source>
</evidence>
<accession>A0A850PAH2</accession>
<evidence type="ECO:0000313" key="2">
    <source>
        <dbReference type="Proteomes" id="UP000585665"/>
    </source>
</evidence>
<sequence length="334" mass="38037">MMQRNESALLEPWILYHADLFGMANLEIIDHASDDPWVLATLARYEAQGVTVHRQYREPSDFLRKGEIVRQAIEAWDRERVYDYALPLDCDEFVVFCDAQISSDATRIHDYLDRIRDIPATLHIERMFLNVPDEPGYFLPQVVGKSLFQAGAIRALDNGFHNPVSCHEAHGRVHLGVVHLHNRAFEDVRARAAEKLAGLVDINDQEALRGFDGEGRHLTSYFFMEETFFRLRYRREPAVYVPAFLTHLKGLGISWAACFGCEPRRLPPVCNAQGFLVRLPEGDDATRLVSFHEGFYLDLYPDVRESGFWALSHFMSVGYREGRAGAPPGAAGRN</sequence>
<gene>
    <name evidence="1" type="ORF">HUK82_03840</name>
</gene>